<evidence type="ECO:0000259" key="11">
    <source>
        <dbReference type="PROSITE" id="PS50112"/>
    </source>
</evidence>
<feature type="binding site" evidence="7">
    <location>
        <position position="625"/>
    </location>
    <ligand>
        <name>AMP</name>
        <dbReference type="ChEBI" id="CHEBI:456215"/>
    </ligand>
</feature>
<evidence type="ECO:0000256" key="10">
    <source>
        <dbReference type="SAM" id="MobiDB-lite"/>
    </source>
</evidence>
<dbReference type="GO" id="GO:0007165">
    <property type="term" value="P:signal transduction"/>
    <property type="evidence" value="ECO:0007669"/>
    <property type="project" value="InterPro"/>
</dbReference>
<dbReference type="PROSITE" id="PS50112">
    <property type="entry name" value="PAS"/>
    <property type="match status" value="1"/>
</dbReference>
<keyword evidence="14" id="KW-1185">Reference proteome</keyword>
<feature type="compositionally biased region" description="Polar residues" evidence="10">
    <location>
        <begin position="218"/>
        <end position="232"/>
    </location>
</feature>
<feature type="binding site" evidence="8">
    <location>
        <position position="450"/>
    </location>
    <ligand>
        <name>Zn(2+)</name>
        <dbReference type="ChEBI" id="CHEBI:29105"/>
        <label>2</label>
    </ligand>
</feature>
<evidence type="ECO:0000259" key="12">
    <source>
        <dbReference type="PROSITE" id="PS51845"/>
    </source>
</evidence>
<feature type="domain" description="PDEase" evidence="12">
    <location>
        <begin position="333"/>
        <end position="667"/>
    </location>
</feature>
<evidence type="ECO:0000256" key="5">
    <source>
        <dbReference type="ARBA" id="ARBA00023149"/>
    </source>
</evidence>
<feature type="binding site" evidence="8">
    <location>
        <position position="573"/>
    </location>
    <ligand>
        <name>Zn(2+)</name>
        <dbReference type="ChEBI" id="CHEBI:29105"/>
        <label>1</label>
    </ligand>
</feature>
<dbReference type="SUPFAM" id="SSF55785">
    <property type="entry name" value="PYP-like sensor domain (PAS domain)"/>
    <property type="match status" value="1"/>
</dbReference>
<dbReference type="CDD" id="cd00130">
    <property type="entry name" value="PAS"/>
    <property type="match status" value="1"/>
</dbReference>
<dbReference type="InterPro" id="IPR023174">
    <property type="entry name" value="PDEase_CS"/>
</dbReference>
<evidence type="ECO:0000256" key="7">
    <source>
        <dbReference type="PIRSR" id="PIRSR623088-2"/>
    </source>
</evidence>
<dbReference type="PROSITE" id="PS00126">
    <property type="entry name" value="PDEASE_I_1"/>
    <property type="match status" value="1"/>
</dbReference>
<feature type="binding site" evidence="7">
    <location>
        <position position="450"/>
    </location>
    <ligand>
        <name>AMP</name>
        <dbReference type="ChEBI" id="CHEBI:456215"/>
    </ligand>
</feature>
<feature type="binding site" evidence="8">
    <location>
        <position position="413"/>
    </location>
    <ligand>
        <name>Zn(2+)</name>
        <dbReference type="ChEBI" id="CHEBI:29105"/>
        <label>1</label>
    </ligand>
</feature>
<dbReference type="SUPFAM" id="SSF109604">
    <property type="entry name" value="HD-domain/PDEase-like"/>
    <property type="match status" value="1"/>
</dbReference>
<dbReference type="Pfam" id="PF13426">
    <property type="entry name" value="PAS_9"/>
    <property type="match status" value="1"/>
</dbReference>
<accession>A0A8C4NWA2</accession>
<feature type="binding site" evidence="8">
    <location>
        <position position="450"/>
    </location>
    <ligand>
        <name>Zn(2+)</name>
        <dbReference type="ChEBI" id="CHEBI:29105"/>
        <label>1</label>
    </ligand>
</feature>
<dbReference type="Gene3D" id="3.30.450.20">
    <property type="entry name" value="PAS domain"/>
    <property type="match status" value="1"/>
</dbReference>
<dbReference type="InterPro" id="IPR002073">
    <property type="entry name" value="PDEase_catalytic_dom"/>
</dbReference>
<comment type="similarity">
    <text evidence="2">Belongs to the cyclic nucleotide phosphodiesterase family. PDE8 subfamily.</text>
</comment>
<comment type="cofactor">
    <cofactor evidence="9">
        <name>a divalent metal cation</name>
        <dbReference type="ChEBI" id="CHEBI:60240"/>
    </cofactor>
    <text evidence="9">Binds 2 divalent metal cations per subunit. Site 1 may preferentially bind zinc ions, while site 2 has a preference for magnesium and/or manganese ions.</text>
</comment>
<evidence type="ECO:0000256" key="8">
    <source>
        <dbReference type="PIRSR" id="PIRSR623088-3"/>
    </source>
</evidence>
<dbReference type="Pfam" id="PF00233">
    <property type="entry name" value="PDEase_I"/>
    <property type="match status" value="1"/>
</dbReference>
<evidence type="ECO:0000256" key="3">
    <source>
        <dbReference type="ARBA" id="ARBA00022723"/>
    </source>
</evidence>
<feature type="active site" description="Proton donor" evidence="6">
    <location>
        <position position="409"/>
    </location>
</feature>
<dbReference type="InterPro" id="IPR000014">
    <property type="entry name" value="PAS"/>
</dbReference>
<dbReference type="UniPathway" id="UPA00762">
    <property type="reaction ID" value="UER00747"/>
</dbReference>
<dbReference type="PROSITE" id="PS51845">
    <property type="entry name" value="PDEASE_I_2"/>
    <property type="match status" value="1"/>
</dbReference>
<dbReference type="GO" id="GO:0006198">
    <property type="term" value="P:cAMP catabolic process"/>
    <property type="evidence" value="ECO:0007669"/>
    <property type="project" value="UniProtKB-UniPathway"/>
</dbReference>
<dbReference type="InterPro" id="IPR035965">
    <property type="entry name" value="PAS-like_dom_sf"/>
</dbReference>
<dbReference type="PRINTS" id="PR00387">
    <property type="entry name" value="PDIESTERASE1"/>
</dbReference>
<dbReference type="PANTHER" id="PTHR11347">
    <property type="entry name" value="CYCLIC NUCLEOTIDE PHOSPHODIESTERASE"/>
    <property type="match status" value="1"/>
</dbReference>
<dbReference type="InterPro" id="IPR003607">
    <property type="entry name" value="HD/PDEase_dom"/>
</dbReference>
<dbReference type="GO" id="GO:0046872">
    <property type="term" value="F:metal ion binding"/>
    <property type="evidence" value="ECO:0007669"/>
    <property type="project" value="UniProtKB-KW"/>
</dbReference>
<dbReference type="Pfam" id="PF23198">
    <property type="entry name" value="PDE8A_N"/>
    <property type="match status" value="1"/>
</dbReference>
<evidence type="ECO:0000313" key="13">
    <source>
        <dbReference type="Ensembl" id="ENSDLAP00005052095.2"/>
    </source>
</evidence>
<gene>
    <name evidence="13" type="primary">pde8b</name>
</gene>
<keyword evidence="3 8" id="KW-0479">Metal-binding</keyword>
<dbReference type="AlphaFoldDB" id="A0A8C4NWA2"/>
<protein>
    <recommendedName>
        <fullName evidence="9">Phosphodiesterase</fullName>
        <ecNumber evidence="9">3.1.4.-</ecNumber>
    </recommendedName>
</protein>
<name>A0A8C4NWA2_DICLA</name>
<dbReference type="GeneTree" id="ENSGT00940000157817"/>
<dbReference type="EC" id="3.1.4.-" evidence="9"/>
<organism evidence="13 14">
    <name type="scientific">Dicentrarchus labrax</name>
    <name type="common">European seabass</name>
    <name type="synonym">Morone labrax</name>
    <dbReference type="NCBI Taxonomy" id="13489"/>
    <lineage>
        <taxon>Eukaryota</taxon>
        <taxon>Metazoa</taxon>
        <taxon>Chordata</taxon>
        <taxon>Craniata</taxon>
        <taxon>Vertebrata</taxon>
        <taxon>Euteleostomi</taxon>
        <taxon>Actinopterygii</taxon>
        <taxon>Neopterygii</taxon>
        <taxon>Teleostei</taxon>
        <taxon>Neoteleostei</taxon>
        <taxon>Acanthomorphata</taxon>
        <taxon>Eupercaria</taxon>
        <taxon>Moronidae</taxon>
        <taxon>Dicentrarchus</taxon>
    </lineage>
</organism>
<dbReference type="InterPro" id="IPR036971">
    <property type="entry name" value="PDEase_catalytic_dom_sf"/>
</dbReference>
<evidence type="ECO:0000313" key="14">
    <source>
        <dbReference type="Proteomes" id="UP000694389"/>
    </source>
</evidence>
<dbReference type="InterPro" id="IPR057304">
    <property type="entry name" value="PDE8-like_REC_N"/>
</dbReference>
<proteinExistence type="inferred from homology"/>
<dbReference type="InterPro" id="IPR023088">
    <property type="entry name" value="PDEase"/>
</dbReference>
<feature type="binding site" evidence="7">
    <location>
        <position position="573"/>
    </location>
    <ligand>
        <name>AMP</name>
        <dbReference type="ChEBI" id="CHEBI:456215"/>
    </ligand>
</feature>
<reference evidence="13" key="2">
    <citation type="submission" date="2025-09" db="UniProtKB">
        <authorList>
            <consortium name="Ensembl"/>
        </authorList>
    </citation>
    <scope>IDENTIFICATION</scope>
</reference>
<dbReference type="CDD" id="cd00077">
    <property type="entry name" value="HDc"/>
    <property type="match status" value="1"/>
</dbReference>
<evidence type="ECO:0000256" key="6">
    <source>
        <dbReference type="PIRSR" id="PIRSR623088-1"/>
    </source>
</evidence>
<dbReference type="Gene3D" id="1.10.1300.10">
    <property type="entry name" value="3'5'-cyclic nucleotide phosphodiesterase, catalytic domain"/>
    <property type="match status" value="1"/>
</dbReference>
<reference evidence="13" key="1">
    <citation type="submission" date="2025-08" db="UniProtKB">
        <authorList>
            <consortium name="Ensembl"/>
        </authorList>
    </citation>
    <scope>IDENTIFICATION</scope>
</reference>
<sequence length="677" mass="76427">MDVLLVFAKEDSQSDAFWWACDRAGFRCNIARTPESAVECFLDKHHEIIVIDGRHSRYFEPEAVCRLIRATKPSENTVILAVVPQKFVENSSVSACYNELIQIEHGEVRCQFKLRACNSVFTALDHCQEAVEITSEDHIIQYVNPAFERMMGYHKGELIGKELTELPKSDKNRADLLDTINTCIKKGKVFEDSGNTSGTVCHSLRHRDRRKDSIDARSLSSRGSDAPSLQNRRYSSVARIHSMTIEAPITKVINIINAAQESSPVTVAEALDRVLEILRTTELYSPQLASKEDDPHTNDLVGGLMNDGLRRLSGNEYVFCKNMSQSQLAIPVTLNDVPPSIAKMLNDEECWEFNILELEAATHKRPLTYLGLKIFTSFGVCEFLNCSEATLRSWLQLIEASYHASNSYHNSTHAADVLHATAYFLRKERVKSSLDQLDEVAALIAATVHDVDHPGRTNSFLCNAGSELAILYNDTAVLESHHAALAFQLTVRDSKSNIFKNTDRNQYRTLRQAIIDMVLATEMTRHFEHVSKFVNSINKPMASVNSDCDGQANIRNSPENRLLIKRMLIKCADVANPCRPLELCIEWAGRISEEYFAQTDEEKRQGLPVVMPVFDRNTCSVPKSQISFIDYFITDMFDAWDAFASLPGLMEHLSENYKYWKGLDEMKCKSLRPPPPS</sequence>
<dbReference type="GO" id="GO:0004115">
    <property type="term" value="F:3',5'-cyclic-AMP phosphodiesterase activity"/>
    <property type="evidence" value="ECO:0007669"/>
    <property type="project" value="UniProtKB-ARBA"/>
</dbReference>
<evidence type="ECO:0000256" key="2">
    <source>
        <dbReference type="ARBA" id="ARBA00006437"/>
    </source>
</evidence>
<keyword evidence="5" id="KW-0114">cAMP</keyword>
<comment type="pathway">
    <text evidence="1">Purine metabolism; 3',5'-cyclic AMP degradation; AMP from 3',5'-cyclic AMP: step 1/1.</text>
</comment>
<feature type="region of interest" description="Disordered" evidence="10">
    <location>
        <begin position="212"/>
        <end position="232"/>
    </location>
</feature>
<feature type="domain" description="PAS" evidence="11">
    <location>
        <begin position="123"/>
        <end position="187"/>
    </location>
</feature>
<dbReference type="NCBIfam" id="TIGR00229">
    <property type="entry name" value="sensory_box"/>
    <property type="match status" value="1"/>
</dbReference>
<feature type="binding site" evidence="8">
    <location>
        <position position="449"/>
    </location>
    <ligand>
        <name>Zn(2+)</name>
        <dbReference type="ChEBI" id="CHEBI:29105"/>
        <label>1</label>
    </ligand>
</feature>
<feature type="binding site" evidence="7">
    <location>
        <begin position="409"/>
        <end position="413"/>
    </location>
    <ligand>
        <name>AMP</name>
        <dbReference type="ChEBI" id="CHEBI:456215"/>
    </ligand>
</feature>
<dbReference type="SMART" id="SM00471">
    <property type="entry name" value="HDc"/>
    <property type="match status" value="1"/>
</dbReference>
<dbReference type="Ensembl" id="ENSDLAT00005055448.2">
    <property type="protein sequence ID" value="ENSDLAP00005052095.2"/>
    <property type="gene ID" value="ENSDLAG00005022099.2"/>
</dbReference>
<evidence type="ECO:0000256" key="4">
    <source>
        <dbReference type="ARBA" id="ARBA00022801"/>
    </source>
</evidence>
<evidence type="ECO:0000256" key="9">
    <source>
        <dbReference type="RuleBase" id="RU363067"/>
    </source>
</evidence>
<dbReference type="SMART" id="SM00091">
    <property type="entry name" value="PAS"/>
    <property type="match status" value="1"/>
</dbReference>
<evidence type="ECO:0000256" key="1">
    <source>
        <dbReference type="ARBA" id="ARBA00004703"/>
    </source>
</evidence>
<dbReference type="Proteomes" id="UP000694389">
    <property type="component" value="Unassembled WGS sequence"/>
</dbReference>
<keyword evidence="4 9" id="KW-0378">Hydrolase</keyword>